<organism evidence="1 2">
    <name type="scientific">Litomosoides sigmodontis</name>
    <name type="common">Filarial nematode worm</name>
    <dbReference type="NCBI Taxonomy" id="42156"/>
    <lineage>
        <taxon>Eukaryota</taxon>
        <taxon>Metazoa</taxon>
        <taxon>Ecdysozoa</taxon>
        <taxon>Nematoda</taxon>
        <taxon>Chromadorea</taxon>
        <taxon>Rhabditida</taxon>
        <taxon>Spirurina</taxon>
        <taxon>Spiruromorpha</taxon>
        <taxon>Filarioidea</taxon>
        <taxon>Onchocercidae</taxon>
        <taxon>Litomosoides</taxon>
    </lineage>
</organism>
<evidence type="ECO:0000313" key="1">
    <source>
        <dbReference type="EMBL" id="VDK72689.1"/>
    </source>
</evidence>
<gene>
    <name evidence="1" type="ORF">NLS_LOCUS1872</name>
</gene>
<dbReference type="AlphaFoldDB" id="A0A3P6SMZ7"/>
<accession>A0A3P6SMZ7</accession>
<reference evidence="1 2" key="1">
    <citation type="submission" date="2018-08" db="EMBL/GenBank/DDBJ databases">
        <authorList>
            <person name="Laetsch R D."/>
            <person name="Stevens L."/>
            <person name="Kumar S."/>
            <person name="Blaxter L. M."/>
        </authorList>
    </citation>
    <scope>NUCLEOTIDE SEQUENCE [LARGE SCALE GENOMIC DNA]</scope>
</reference>
<evidence type="ECO:0000313" key="2">
    <source>
        <dbReference type="Proteomes" id="UP000277928"/>
    </source>
</evidence>
<dbReference type="EMBL" id="UYRX01000075">
    <property type="protein sequence ID" value="VDK72689.1"/>
    <property type="molecule type" value="Genomic_DNA"/>
</dbReference>
<sequence>MKGRNKFENSILWLRSQMISADPALFHILSKTVGGQREILLTDLIEVLNNGSHCFDWQVTACIIKS</sequence>
<name>A0A3P6SMZ7_LITSI</name>
<proteinExistence type="predicted"/>
<protein>
    <submittedName>
        <fullName evidence="1">Uncharacterized protein</fullName>
    </submittedName>
</protein>
<dbReference type="Proteomes" id="UP000277928">
    <property type="component" value="Unassembled WGS sequence"/>
</dbReference>
<keyword evidence="2" id="KW-1185">Reference proteome</keyword>